<evidence type="ECO:0000256" key="2">
    <source>
        <dbReference type="ARBA" id="ARBA00007242"/>
    </source>
</evidence>
<dbReference type="SUPFAM" id="SSF53822">
    <property type="entry name" value="Periplasmic binding protein-like I"/>
    <property type="match status" value="1"/>
</dbReference>
<feature type="transmembrane region" description="Helical" evidence="12">
    <location>
        <begin position="761"/>
        <end position="781"/>
    </location>
</feature>
<evidence type="ECO:0000256" key="3">
    <source>
        <dbReference type="ARBA" id="ARBA00022475"/>
    </source>
</evidence>
<keyword evidence="10" id="KW-0807">Transducer</keyword>
<evidence type="ECO:0000256" key="7">
    <source>
        <dbReference type="ARBA" id="ARBA00023136"/>
    </source>
</evidence>
<evidence type="ECO:0000256" key="13">
    <source>
        <dbReference type="SAM" id="SignalP"/>
    </source>
</evidence>
<organism evidence="15 16">
    <name type="scientific">Patiria miniata</name>
    <name type="common">Bat star</name>
    <name type="synonym">Asterina miniata</name>
    <dbReference type="NCBI Taxonomy" id="46514"/>
    <lineage>
        <taxon>Eukaryota</taxon>
        <taxon>Metazoa</taxon>
        <taxon>Echinodermata</taxon>
        <taxon>Eleutherozoa</taxon>
        <taxon>Asterozoa</taxon>
        <taxon>Asteroidea</taxon>
        <taxon>Valvatacea</taxon>
        <taxon>Valvatida</taxon>
        <taxon>Asterinidae</taxon>
        <taxon>Patiria</taxon>
    </lineage>
</organism>
<sequence length="928" mass="102960">MTALVKSACVMSILFVSMTLSFHVPADVDAATGHQSGEADRVYFQDGDVILGGVFPLHSYDEGKRACSIIREVRALKLVEAMVYAVGRINNSTDLLPGIQLGFEIYDSCYSDIWTLKKALNFLPPDQKRACKGSWGSGEERVGTGDLTCLHQKRIAGVVGSQRSQSSIELALLLGLYHIPQVSYLSTLDSLSEVNYPYFLRVVPSDRHQVNAIMDLVQHYGWTYVSLLFSDDEYGENGYYEFTRQAADHNVCLAYTKEISFIFPDTYFDDIVADMRREPFNRAVVVVLFAHLFEARKLLEAVERGGAVGEFTFIASDGIGNFGRKGLDGLEKAALGMITMVPYSQRFADFNDFFIRNLSPNNSNPWAAEYMDAYTWCEFLTGNICAVNRTDSISPHETLVIDSVYAFAYALDSMLSKQCGSEQDWGSCTAIDNIDGQVLLSYLKQTDYQSLSNGHVTFDNNGDGIPRYKIRNLNNELFGWPTFVDVGSWREYDDVIDINNDVRFYTKDVGGSVGGVPSSVCSEPCPVGSRKHFFEDEVKCCWLCVECEANATVVKDDTECRECVPPEWPDANRTECVPVAASFMSWGSVEGTVVNIMVSVGVLEALLVLVFYFPQLRRRIVRRSDPMLCMFIHLGVCFLLVAALSTTFEPTPAMCVLMRMGPSVAYSLIFVPFAMKSARLYRVFIKARDTDSEEEADLWGIKRQLLILAIIWIIEVGVSLAWILVFPPEVSYTFVPIDQPTGGALAVTLLITCNFKLHETITEMCFGVFFLLVAVTLSLLARALPDNYHEARFCVFASAGSLLVFTGAYAADFGTSQSGASFLPIMYRALGMLTTSILIMTCLFAPKMYVIYFVRGNIDEVMLKKRQSVANMAAYRTRASTVSTVPAMNGGPAGRRRSRVRSTRSSSEPASSSGDHGIQLKAISTSII</sequence>
<dbReference type="Gene3D" id="3.40.50.2300">
    <property type="match status" value="2"/>
</dbReference>
<keyword evidence="8" id="KW-0675">Receptor</keyword>
<dbReference type="FunFam" id="2.10.50.30:FF:000001">
    <property type="entry name" value="metabotropic glutamate receptor 1"/>
    <property type="match status" value="1"/>
</dbReference>
<dbReference type="FunFam" id="3.40.50.2300:FF:000145">
    <property type="entry name" value="Glutamate receptor, metabotropic"/>
    <property type="match status" value="1"/>
</dbReference>
<evidence type="ECO:0000256" key="8">
    <source>
        <dbReference type="ARBA" id="ARBA00023170"/>
    </source>
</evidence>
<feature type="region of interest" description="Disordered" evidence="11">
    <location>
        <begin position="886"/>
        <end position="916"/>
    </location>
</feature>
<proteinExistence type="inferred from homology"/>
<dbReference type="InterPro" id="IPR028082">
    <property type="entry name" value="Peripla_BP_I"/>
</dbReference>
<feature type="transmembrane region" description="Helical" evidence="12">
    <location>
        <begin position="705"/>
        <end position="725"/>
    </location>
</feature>
<dbReference type="Gene3D" id="2.10.50.30">
    <property type="entry name" value="GPCR, family 3, nine cysteines domain"/>
    <property type="match status" value="1"/>
</dbReference>
<evidence type="ECO:0000256" key="5">
    <source>
        <dbReference type="ARBA" id="ARBA00022989"/>
    </source>
</evidence>
<dbReference type="Pfam" id="PF07562">
    <property type="entry name" value="NCD3G"/>
    <property type="match status" value="1"/>
</dbReference>
<dbReference type="InterPro" id="IPR000337">
    <property type="entry name" value="GPCR_3"/>
</dbReference>
<evidence type="ECO:0000256" key="1">
    <source>
        <dbReference type="ARBA" id="ARBA00004651"/>
    </source>
</evidence>
<evidence type="ECO:0000256" key="12">
    <source>
        <dbReference type="SAM" id="Phobius"/>
    </source>
</evidence>
<evidence type="ECO:0000259" key="14">
    <source>
        <dbReference type="PROSITE" id="PS50259"/>
    </source>
</evidence>
<keyword evidence="5 12" id="KW-1133">Transmembrane helix</keyword>
<evidence type="ECO:0000256" key="11">
    <source>
        <dbReference type="SAM" id="MobiDB-lite"/>
    </source>
</evidence>
<feature type="transmembrane region" description="Helical" evidence="12">
    <location>
        <begin position="664"/>
        <end position="684"/>
    </location>
</feature>
<keyword evidence="6" id="KW-0297">G-protein coupled receptor</keyword>
<evidence type="ECO:0000256" key="9">
    <source>
        <dbReference type="ARBA" id="ARBA00023180"/>
    </source>
</evidence>
<keyword evidence="13" id="KW-0732">Signal</keyword>
<feature type="transmembrane region" description="Helical" evidence="12">
    <location>
        <begin position="626"/>
        <end position="644"/>
    </location>
</feature>
<dbReference type="InterPro" id="IPR038550">
    <property type="entry name" value="GPCR_3_9-Cys_sf"/>
</dbReference>
<dbReference type="InterPro" id="IPR001828">
    <property type="entry name" value="ANF_lig-bd_rcpt"/>
</dbReference>
<dbReference type="PANTHER" id="PTHR24060">
    <property type="entry name" value="METABOTROPIC GLUTAMATE RECEPTOR"/>
    <property type="match status" value="1"/>
</dbReference>
<dbReference type="InterPro" id="IPR011500">
    <property type="entry name" value="GPCR_3_9-Cys_dom"/>
</dbReference>
<evidence type="ECO:0000256" key="10">
    <source>
        <dbReference type="ARBA" id="ARBA00023224"/>
    </source>
</evidence>
<dbReference type="Pfam" id="PF01094">
    <property type="entry name" value="ANF_receptor"/>
    <property type="match status" value="1"/>
</dbReference>
<comment type="similarity">
    <text evidence="2">Belongs to the G-protein coupled receptor 3 family.</text>
</comment>
<keyword evidence="4 12" id="KW-0812">Transmembrane</keyword>
<dbReference type="InterPro" id="IPR050726">
    <property type="entry name" value="mGluR"/>
</dbReference>
<name>A0A914A8B6_PATMI</name>
<keyword evidence="7 12" id="KW-0472">Membrane</keyword>
<dbReference type="InterPro" id="IPR017978">
    <property type="entry name" value="GPCR_3_C"/>
</dbReference>
<keyword evidence="9" id="KW-0325">Glycoprotein</keyword>
<dbReference type="Proteomes" id="UP000887568">
    <property type="component" value="Unplaced"/>
</dbReference>
<evidence type="ECO:0000313" key="16">
    <source>
        <dbReference type="Proteomes" id="UP000887568"/>
    </source>
</evidence>
<feature type="signal peptide" evidence="13">
    <location>
        <begin position="1"/>
        <end position="21"/>
    </location>
</feature>
<dbReference type="PROSITE" id="PS50259">
    <property type="entry name" value="G_PROTEIN_RECEP_F3_4"/>
    <property type="match status" value="1"/>
</dbReference>
<feature type="chain" id="PRO_5037479709" description="G-protein coupled receptors family 3 profile domain-containing protein" evidence="13">
    <location>
        <begin position="22"/>
        <end position="928"/>
    </location>
</feature>
<dbReference type="GO" id="GO:0004930">
    <property type="term" value="F:G protein-coupled receptor activity"/>
    <property type="evidence" value="ECO:0007669"/>
    <property type="project" value="UniProtKB-KW"/>
</dbReference>
<dbReference type="EnsemblMetazoa" id="XM_038203736.1">
    <property type="protein sequence ID" value="XP_038059664.1"/>
    <property type="gene ID" value="LOC119730720"/>
</dbReference>
<dbReference type="OrthoDB" id="5984008at2759"/>
<keyword evidence="3" id="KW-1003">Cell membrane</keyword>
<feature type="transmembrane region" description="Helical" evidence="12">
    <location>
        <begin position="593"/>
        <end position="614"/>
    </location>
</feature>
<feature type="transmembrane region" description="Helical" evidence="12">
    <location>
        <begin position="831"/>
        <end position="854"/>
    </location>
</feature>
<dbReference type="PRINTS" id="PR00248">
    <property type="entry name" value="GPCRMGR"/>
</dbReference>
<dbReference type="OMA" id="PEWPDAN"/>
<dbReference type="GO" id="GO:0005886">
    <property type="term" value="C:plasma membrane"/>
    <property type="evidence" value="ECO:0007669"/>
    <property type="project" value="UniProtKB-SubCell"/>
</dbReference>
<dbReference type="RefSeq" id="XP_038059664.1">
    <property type="nucleotide sequence ID" value="XM_038203736.1"/>
</dbReference>
<feature type="transmembrane region" description="Helical" evidence="12">
    <location>
        <begin position="793"/>
        <end position="811"/>
    </location>
</feature>
<evidence type="ECO:0000313" key="15">
    <source>
        <dbReference type="EnsemblMetazoa" id="XP_038059664.1"/>
    </source>
</evidence>
<comment type="subcellular location">
    <subcellularLocation>
        <location evidence="1">Cell membrane</location>
        <topology evidence="1">Multi-pass membrane protein</topology>
    </subcellularLocation>
</comment>
<protein>
    <recommendedName>
        <fullName evidence="14">G-protein coupled receptors family 3 profile domain-containing protein</fullName>
    </recommendedName>
</protein>
<dbReference type="Pfam" id="PF00003">
    <property type="entry name" value="7tm_3"/>
    <property type="match status" value="1"/>
</dbReference>
<keyword evidence="16" id="KW-1185">Reference proteome</keyword>
<evidence type="ECO:0000256" key="4">
    <source>
        <dbReference type="ARBA" id="ARBA00022692"/>
    </source>
</evidence>
<feature type="domain" description="G-protein coupled receptors family 3 profile" evidence="14">
    <location>
        <begin position="590"/>
        <end position="853"/>
    </location>
</feature>
<accession>A0A914A8B6</accession>
<dbReference type="AlphaFoldDB" id="A0A914A8B6"/>
<evidence type="ECO:0000256" key="6">
    <source>
        <dbReference type="ARBA" id="ARBA00023040"/>
    </source>
</evidence>
<dbReference type="GeneID" id="119730720"/>
<reference evidence="15" key="1">
    <citation type="submission" date="2022-11" db="UniProtKB">
        <authorList>
            <consortium name="EnsemblMetazoa"/>
        </authorList>
    </citation>
    <scope>IDENTIFICATION</scope>
</reference>
<feature type="compositionally biased region" description="Low complexity" evidence="11">
    <location>
        <begin position="903"/>
        <end position="913"/>
    </location>
</feature>